<dbReference type="InterPro" id="IPR051203">
    <property type="entry name" value="Polysaccharide_Synthase-Rel"/>
</dbReference>
<keyword evidence="2" id="KW-0812">Transmembrane</keyword>
<dbReference type="RefSeq" id="WP_070393697.1">
    <property type="nucleotide sequence ID" value="NZ_CP017599.1"/>
</dbReference>
<feature type="transmembrane region" description="Helical" evidence="2">
    <location>
        <begin position="83"/>
        <end position="103"/>
    </location>
</feature>
<dbReference type="Pfam" id="PF00563">
    <property type="entry name" value="EAL"/>
    <property type="match status" value="1"/>
</dbReference>
<dbReference type="CDD" id="cd05237">
    <property type="entry name" value="UDP_invert_4-6DH_SDR_e"/>
    <property type="match status" value="1"/>
</dbReference>
<dbReference type="AlphaFoldDB" id="A0A1D8TUN8"/>
<dbReference type="Gene3D" id="3.40.50.720">
    <property type="entry name" value="NAD(P)-binding Rossmann-like Domain"/>
    <property type="match status" value="2"/>
</dbReference>
<dbReference type="STRING" id="1458985.BJP34_19040"/>
<dbReference type="InterPro" id="IPR001633">
    <property type="entry name" value="EAL_dom"/>
</dbReference>
<gene>
    <name evidence="4" type="ORF">BJP34_19040</name>
</gene>
<evidence type="ECO:0000256" key="1">
    <source>
        <dbReference type="ARBA" id="ARBA00007430"/>
    </source>
</evidence>
<dbReference type="EMBL" id="CP017599">
    <property type="protein sequence ID" value="AOX01253.1"/>
    <property type="molecule type" value="Genomic_DNA"/>
</dbReference>
<feature type="transmembrane region" description="Helical" evidence="2">
    <location>
        <begin position="115"/>
        <end position="136"/>
    </location>
</feature>
<dbReference type="PROSITE" id="PS50883">
    <property type="entry name" value="EAL"/>
    <property type="match status" value="1"/>
</dbReference>
<dbReference type="SMART" id="SM00052">
    <property type="entry name" value="EAL"/>
    <property type="match status" value="1"/>
</dbReference>
<dbReference type="KEGG" id="mpro:BJP34_19040"/>
<dbReference type="OrthoDB" id="9803111at2"/>
<dbReference type="PANTHER" id="PTHR43318">
    <property type="entry name" value="UDP-N-ACETYLGLUCOSAMINE 4,6-DEHYDRATASE"/>
    <property type="match status" value="1"/>
</dbReference>
<feature type="domain" description="EAL" evidence="3">
    <location>
        <begin position="680"/>
        <end position="941"/>
    </location>
</feature>
<proteinExistence type="inferred from homology"/>
<dbReference type="InterPro" id="IPR003869">
    <property type="entry name" value="Polysac_CapD-like"/>
</dbReference>
<dbReference type="InterPro" id="IPR036291">
    <property type="entry name" value="NAD(P)-bd_dom_sf"/>
</dbReference>
<keyword evidence="2" id="KW-1133">Transmembrane helix</keyword>
<dbReference type="InterPro" id="IPR035919">
    <property type="entry name" value="EAL_sf"/>
</dbReference>
<feature type="transmembrane region" description="Helical" evidence="2">
    <location>
        <begin position="49"/>
        <end position="71"/>
    </location>
</feature>
<sequence>MTNNLSNWLLGLRNSHFLLIDLIIFTSTPVLALVLFLNNHLDINPYQSGLILATILFLVVKLTVFSTFGLYKRCWSYASIDELEQIAALTAAAIVIQTLLFHWSNGLTNLSLNSLPNSLPLLDGILSMLFVGSLRFSVRAVERVSQKHRKFHRRENVLIVGAGSAGVALAQDMQKNPSLGFNPVAFIDDDRKKLNLRIRRLPIVGNRDAIPDVVRSLRIRKIIIAMPTAPGRVIREVLDICKSTGVPTSTLPGMNEILNNPIRVGSVRDVKIEDLLRREPIQTDVQRVAKFLKGKIVLVTGAGGSIGSELCRQIFKCQPAEMVLLGHGENSVFHIQQELNQVLELLEYDRLENERLPNLNTIIADIRLTGRLEYIFDQFRPDIVFHAAAHKHVPMMELNPPEAITNNVLGTKNLLDLSLRYGVEHFVMISTDKAVNPTNVMGCSKRVAEMLVLQAAQRSGRHFSVVRFGNVLGSRGSVVPTFKRQIAAGGPVTVTHPDICRYFMTIPEAVQLVLQASVIGQGGEVFMLNMGQPVKIVDLAKELIRLSGYEVGKDIDIVFTGLRPGEKLFEELLIPGEEYEPTLHDKLLVVKNASHMVSKNLDYAVEALGKAAAQNYTNLILFLLEQLVPGYTPKYKKTTPILNLSSDIYKMIRTDEKIQVLDKCYHQANGQVTHTKKIGFWEMEDYLQKALKNQDLQLYYQPIMLLENEHINSFEALLRWQHPNLGLIYPEEFMPVAKATSLIVPIGWWVIREVCNQLQSWQQLFPTQTPITISVNLCRQQLLQPDLVQQINKIIKDTNLDAYRLKLEIPESFIRKNPEEAMVVLSKLRAIGIQLQLDNLGIDNSSDIKYIHEVSNSLYGEFNGLKVDRSLVSQINTHNRNLEPVQTVAKLANDLGVDLIATGVETSRQIDQLKILNCKYGQGYFFSKPVDVEAAITLIGV</sequence>
<dbReference type="PANTHER" id="PTHR43318:SF1">
    <property type="entry name" value="POLYSACCHARIDE BIOSYNTHESIS PROTEIN EPSC-RELATED"/>
    <property type="match status" value="1"/>
</dbReference>
<evidence type="ECO:0000313" key="5">
    <source>
        <dbReference type="Proteomes" id="UP000177870"/>
    </source>
</evidence>
<dbReference type="Gene3D" id="3.20.20.450">
    <property type="entry name" value="EAL domain"/>
    <property type="match status" value="1"/>
</dbReference>
<evidence type="ECO:0000256" key="2">
    <source>
        <dbReference type="SAM" id="Phobius"/>
    </source>
</evidence>
<evidence type="ECO:0000259" key="3">
    <source>
        <dbReference type="PROSITE" id="PS50883"/>
    </source>
</evidence>
<accession>A0A1D8TUN8</accession>
<comment type="similarity">
    <text evidence="1">Belongs to the polysaccharide synthase family.</text>
</comment>
<reference evidence="5" key="1">
    <citation type="submission" date="2016-10" db="EMBL/GenBank/DDBJ databases">
        <title>Comparative genomics uncovers the prolific and rare metabolic potential of the cyanobacterial genus Moorea.</title>
        <authorList>
            <person name="Leao T."/>
            <person name="Castelao G."/>
            <person name="Korobeynikov A."/>
            <person name="Monroe E.A."/>
            <person name="Podell S."/>
            <person name="Glukhov E."/>
            <person name="Allen E."/>
            <person name="Gerwick W.H."/>
            <person name="Gerwick L."/>
        </authorList>
    </citation>
    <scope>NUCLEOTIDE SEQUENCE [LARGE SCALE GENOMIC DNA]</scope>
    <source>
        <strain evidence="5">PAL-8-15-08-1</strain>
    </source>
</reference>
<evidence type="ECO:0000313" key="4">
    <source>
        <dbReference type="EMBL" id="AOX01253.1"/>
    </source>
</evidence>
<keyword evidence="2" id="KW-0472">Membrane</keyword>
<dbReference type="CDD" id="cd01948">
    <property type="entry name" value="EAL"/>
    <property type="match status" value="1"/>
</dbReference>
<dbReference type="Pfam" id="PF02719">
    <property type="entry name" value="Polysacc_synt_2"/>
    <property type="match status" value="1"/>
</dbReference>
<dbReference type="SUPFAM" id="SSF141868">
    <property type="entry name" value="EAL domain-like"/>
    <property type="match status" value="1"/>
</dbReference>
<organism evidence="4 5">
    <name type="scientific">Moorena producens PAL-8-15-08-1</name>
    <dbReference type="NCBI Taxonomy" id="1458985"/>
    <lineage>
        <taxon>Bacteria</taxon>
        <taxon>Bacillati</taxon>
        <taxon>Cyanobacteriota</taxon>
        <taxon>Cyanophyceae</taxon>
        <taxon>Coleofasciculales</taxon>
        <taxon>Coleofasciculaceae</taxon>
        <taxon>Moorena</taxon>
    </lineage>
</organism>
<protein>
    <submittedName>
        <fullName evidence="4">Capsule biosynthesis protein CapD</fullName>
    </submittedName>
</protein>
<dbReference type="Pfam" id="PF13727">
    <property type="entry name" value="CoA_binding_3"/>
    <property type="match status" value="1"/>
</dbReference>
<name>A0A1D8TUN8_9CYAN</name>
<dbReference type="Proteomes" id="UP000177870">
    <property type="component" value="Chromosome"/>
</dbReference>
<dbReference type="SUPFAM" id="SSF51735">
    <property type="entry name" value="NAD(P)-binding Rossmann-fold domains"/>
    <property type="match status" value="2"/>
</dbReference>
<feature type="transmembrane region" description="Helical" evidence="2">
    <location>
        <begin position="17"/>
        <end position="37"/>
    </location>
</feature>